<accession>A0ACC1LUA8</accession>
<dbReference type="Proteomes" id="UP001139981">
    <property type="component" value="Unassembled WGS sequence"/>
</dbReference>
<protein>
    <submittedName>
        <fullName evidence="1">Uncharacterized protein</fullName>
    </submittedName>
</protein>
<evidence type="ECO:0000313" key="2">
    <source>
        <dbReference type="Proteomes" id="UP001139981"/>
    </source>
</evidence>
<keyword evidence="2" id="KW-1185">Reference proteome</keyword>
<sequence>MALKLGIVFAVACLGVVGAQLTFAENKVVTYPPYVSVKPGAFIVELEHSSTGPNTAAYAASFNSIDHVSVHDQFSTLFNGLSVSAGDNVSPAQLANVDGVKRVWPVRYHTLPYRLSSLNITYPYLHQQTGVAKAMQELGLDGSGVKVGIVDSGVDYGHPELGNCWKTKGCPWQYGADFIGDIFDPSSPNPVIRPNPTPMDCDGHGTHVAGILSAQGPNVYGVAPRATYGSYRVFSCPFGGKVSSTDDIILRGIEAAYNDGHDIISLSLGGGAWPEDPISAACAKLVQKGVVVVAANGNDGANGLHTAGTPAVGHGVIGVGSVDNWNITGAVAEFTTPRQKHTVQLSTPGSGKYPFTFETDVPVAAPMDD</sequence>
<reference evidence="1" key="1">
    <citation type="submission" date="2022-07" db="EMBL/GenBank/DDBJ databases">
        <title>Phylogenomic reconstructions and comparative analyses of Kickxellomycotina fungi.</title>
        <authorList>
            <person name="Reynolds N.K."/>
            <person name="Stajich J.E."/>
            <person name="Barry K."/>
            <person name="Grigoriev I.V."/>
            <person name="Crous P."/>
            <person name="Smith M.E."/>
        </authorList>
    </citation>
    <scope>NUCLEOTIDE SEQUENCE</scope>
    <source>
        <strain evidence="1">CBS 190363</strain>
    </source>
</reference>
<feature type="non-terminal residue" evidence="1">
    <location>
        <position position="369"/>
    </location>
</feature>
<evidence type="ECO:0000313" key="1">
    <source>
        <dbReference type="EMBL" id="KAJ2880416.1"/>
    </source>
</evidence>
<dbReference type="EMBL" id="JANBVB010003114">
    <property type="protein sequence ID" value="KAJ2880416.1"/>
    <property type="molecule type" value="Genomic_DNA"/>
</dbReference>
<proteinExistence type="predicted"/>
<organism evidence="1 2">
    <name type="scientific">Coemansia aciculifera</name>
    <dbReference type="NCBI Taxonomy" id="417176"/>
    <lineage>
        <taxon>Eukaryota</taxon>
        <taxon>Fungi</taxon>
        <taxon>Fungi incertae sedis</taxon>
        <taxon>Zoopagomycota</taxon>
        <taxon>Kickxellomycotina</taxon>
        <taxon>Kickxellomycetes</taxon>
        <taxon>Kickxellales</taxon>
        <taxon>Kickxellaceae</taxon>
        <taxon>Coemansia</taxon>
    </lineage>
</organism>
<name>A0ACC1LUA8_9FUNG</name>
<gene>
    <name evidence="1" type="ORF">IWW38_005955</name>
</gene>
<comment type="caution">
    <text evidence="1">The sequence shown here is derived from an EMBL/GenBank/DDBJ whole genome shotgun (WGS) entry which is preliminary data.</text>
</comment>